<evidence type="ECO:0000313" key="8">
    <source>
        <dbReference type="Proteomes" id="UP000184144"/>
    </source>
</evidence>
<feature type="transmembrane region" description="Helical" evidence="5">
    <location>
        <begin position="141"/>
        <end position="161"/>
    </location>
</feature>
<protein>
    <submittedName>
        <fullName evidence="7">Sterol desaturase/sphingolipid hydroxylase, fatty acid hydroxylase superfamily</fullName>
    </submittedName>
</protein>
<dbReference type="OrthoDB" id="9770329at2"/>
<evidence type="ECO:0000256" key="5">
    <source>
        <dbReference type="SAM" id="Phobius"/>
    </source>
</evidence>
<evidence type="ECO:0000256" key="4">
    <source>
        <dbReference type="ARBA" id="ARBA00023136"/>
    </source>
</evidence>
<evidence type="ECO:0000259" key="6">
    <source>
        <dbReference type="Pfam" id="PF04116"/>
    </source>
</evidence>
<sequence length="333" mass="39145">MSNDDTNIDEHGQERDRRGEWRPERPVGFMPLFDWPTTPKIVAKWFFGVPGFLVPWYGVYLLITVIAYLFFTPEMARMQVLSPGWVLEILLRNVVMVGLFTGALHLWLYRLRGQGRKRKYNANWMATNDKRFLFRDQVYDNVFWSMVGVLVWSLFEVGLWWGYANNALPFSGLAANPVWFVLWMLLMPFWRNFHFYWIHRLIHWPPLYRTVHYLHHKNVNVGPWSGMAMHPVEHVIYFSCMLIHLIVPSHPLHMMFNGVTTALGPAVSHSGFDELIFGDAAAIRKEKLMHYLHHRYHTVNFGESAVPLDKWFGSFHDGTPEADARFRAARTRP</sequence>
<reference evidence="8" key="1">
    <citation type="submission" date="2016-11" db="EMBL/GenBank/DDBJ databases">
        <authorList>
            <person name="Varghese N."/>
            <person name="Submissions S."/>
        </authorList>
    </citation>
    <scope>NUCLEOTIDE SEQUENCE [LARGE SCALE GENOMIC DNA]</scope>
    <source>
        <strain evidence="8">DSM 100566</strain>
    </source>
</reference>
<comment type="subcellular location">
    <subcellularLocation>
        <location evidence="1">Membrane</location>
    </subcellularLocation>
</comment>
<proteinExistence type="predicted"/>
<feature type="transmembrane region" description="Helical" evidence="5">
    <location>
        <begin position="45"/>
        <end position="70"/>
    </location>
</feature>
<dbReference type="Proteomes" id="UP000184144">
    <property type="component" value="Unassembled WGS sequence"/>
</dbReference>
<feature type="transmembrane region" description="Helical" evidence="5">
    <location>
        <begin position="90"/>
        <end position="109"/>
    </location>
</feature>
<dbReference type="GO" id="GO:0016491">
    <property type="term" value="F:oxidoreductase activity"/>
    <property type="evidence" value="ECO:0007669"/>
    <property type="project" value="InterPro"/>
</dbReference>
<dbReference type="RefSeq" id="WP_073139614.1">
    <property type="nucleotide sequence ID" value="NZ_FQUV01000001.1"/>
</dbReference>
<accession>A0A1M4TBC6</accession>
<dbReference type="GO" id="GO:0016020">
    <property type="term" value="C:membrane"/>
    <property type="evidence" value="ECO:0007669"/>
    <property type="project" value="UniProtKB-SubCell"/>
</dbReference>
<dbReference type="EMBL" id="FQUV01000001">
    <property type="protein sequence ID" value="SHE41822.1"/>
    <property type="molecule type" value="Genomic_DNA"/>
</dbReference>
<evidence type="ECO:0000313" key="7">
    <source>
        <dbReference type="EMBL" id="SHE41822.1"/>
    </source>
</evidence>
<keyword evidence="3 5" id="KW-1133">Transmembrane helix</keyword>
<dbReference type="Pfam" id="PF04116">
    <property type="entry name" value="FA_hydroxylase"/>
    <property type="match status" value="1"/>
</dbReference>
<dbReference type="GO" id="GO:0005506">
    <property type="term" value="F:iron ion binding"/>
    <property type="evidence" value="ECO:0007669"/>
    <property type="project" value="InterPro"/>
</dbReference>
<dbReference type="STRING" id="1486859.SAMN05444273_101366"/>
<name>A0A1M4TBC6_9RHOB</name>
<keyword evidence="2 5" id="KW-0812">Transmembrane</keyword>
<evidence type="ECO:0000256" key="1">
    <source>
        <dbReference type="ARBA" id="ARBA00004370"/>
    </source>
</evidence>
<dbReference type="InterPro" id="IPR006694">
    <property type="entry name" value="Fatty_acid_hydroxylase"/>
</dbReference>
<gene>
    <name evidence="7" type="ORF">SAMN05444273_101366</name>
</gene>
<dbReference type="AlphaFoldDB" id="A0A1M4TBC6"/>
<dbReference type="PANTHER" id="PTHR11863">
    <property type="entry name" value="STEROL DESATURASE"/>
    <property type="match status" value="1"/>
</dbReference>
<evidence type="ECO:0000256" key="3">
    <source>
        <dbReference type="ARBA" id="ARBA00022989"/>
    </source>
</evidence>
<organism evidence="7 8">
    <name type="scientific">Litoreibacter ascidiaceicola</name>
    <dbReference type="NCBI Taxonomy" id="1486859"/>
    <lineage>
        <taxon>Bacteria</taxon>
        <taxon>Pseudomonadati</taxon>
        <taxon>Pseudomonadota</taxon>
        <taxon>Alphaproteobacteria</taxon>
        <taxon>Rhodobacterales</taxon>
        <taxon>Roseobacteraceae</taxon>
        <taxon>Litoreibacter</taxon>
    </lineage>
</organism>
<dbReference type="InterPro" id="IPR050307">
    <property type="entry name" value="Sterol_Desaturase_Related"/>
</dbReference>
<evidence type="ECO:0000256" key="2">
    <source>
        <dbReference type="ARBA" id="ARBA00022692"/>
    </source>
</evidence>
<keyword evidence="8" id="KW-1185">Reference proteome</keyword>
<feature type="domain" description="Fatty acid hydroxylase" evidence="6">
    <location>
        <begin position="185"/>
        <end position="314"/>
    </location>
</feature>
<feature type="transmembrane region" description="Helical" evidence="5">
    <location>
        <begin position="167"/>
        <end position="190"/>
    </location>
</feature>
<keyword evidence="4 5" id="KW-0472">Membrane</keyword>
<dbReference type="GO" id="GO:0008610">
    <property type="term" value="P:lipid biosynthetic process"/>
    <property type="evidence" value="ECO:0007669"/>
    <property type="project" value="InterPro"/>
</dbReference>